<keyword evidence="2" id="KW-1185">Reference proteome</keyword>
<dbReference type="EMBL" id="AOHO01000077">
    <property type="protein sequence ID" value="EME51960.1"/>
    <property type="molecule type" value="Genomic_DNA"/>
</dbReference>
<organism evidence="1 2">
    <name type="scientific">Amycolatopsis decaplanina DSM 44594</name>
    <dbReference type="NCBI Taxonomy" id="1284240"/>
    <lineage>
        <taxon>Bacteria</taxon>
        <taxon>Bacillati</taxon>
        <taxon>Actinomycetota</taxon>
        <taxon>Actinomycetes</taxon>
        <taxon>Pseudonocardiales</taxon>
        <taxon>Pseudonocardiaceae</taxon>
        <taxon>Amycolatopsis</taxon>
    </lineage>
</organism>
<proteinExistence type="predicted"/>
<protein>
    <submittedName>
        <fullName evidence="1">Uncharacterized protein</fullName>
    </submittedName>
</protein>
<dbReference type="PATRIC" id="fig|1284240.4.peg.7023"/>
<reference evidence="1 2" key="1">
    <citation type="journal article" date="2013" name="Genome Announc.">
        <title>Draft Genome Sequence of Amycolatopsis decaplanina Strain DSM 44594T.</title>
        <authorList>
            <person name="Kaur N."/>
            <person name="Kumar S."/>
            <person name="Bala M."/>
            <person name="Raghava G.P."/>
            <person name="Mayilraj S."/>
        </authorList>
    </citation>
    <scope>NUCLEOTIDE SEQUENCE [LARGE SCALE GENOMIC DNA]</scope>
    <source>
        <strain evidence="1 2">DSM 44594</strain>
    </source>
</reference>
<dbReference type="AlphaFoldDB" id="M2XS37"/>
<evidence type="ECO:0000313" key="2">
    <source>
        <dbReference type="Proteomes" id="UP000054226"/>
    </source>
</evidence>
<sequence>MAVRAEIETVRGSREPAMAWLYTDEDKVQALAVAWRVASLAFTPVRVEPNDIRYAWRDKADQASVQLGIDLAHEYGPGALTPEAVTKALLDRRDSFEQAGAIRPL</sequence>
<dbReference type="OrthoDB" id="3671472at2"/>
<name>M2XS37_9PSEU</name>
<gene>
    <name evidence="1" type="ORF">H074_34413</name>
</gene>
<accession>M2XS37</accession>
<dbReference type="Proteomes" id="UP000054226">
    <property type="component" value="Unassembled WGS sequence"/>
</dbReference>
<comment type="caution">
    <text evidence="1">The sequence shown here is derived from an EMBL/GenBank/DDBJ whole genome shotgun (WGS) entry which is preliminary data.</text>
</comment>
<evidence type="ECO:0000313" key="1">
    <source>
        <dbReference type="EMBL" id="EME51960.1"/>
    </source>
</evidence>
<dbReference type="RefSeq" id="WP_007034673.1">
    <property type="nucleotide sequence ID" value="NZ_AOHO01000077.1"/>
</dbReference>